<dbReference type="AlphaFoldDB" id="A0A978V1A1"/>
<evidence type="ECO:0000313" key="1">
    <source>
        <dbReference type="EMBL" id="KAH7521134.1"/>
    </source>
</evidence>
<organism evidence="1 2">
    <name type="scientific">Ziziphus jujuba var. spinosa</name>
    <dbReference type="NCBI Taxonomy" id="714518"/>
    <lineage>
        <taxon>Eukaryota</taxon>
        <taxon>Viridiplantae</taxon>
        <taxon>Streptophyta</taxon>
        <taxon>Embryophyta</taxon>
        <taxon>Tracheophyta</taxon>
        <taxon>Spermatophyta</taxon>
        <taxon>Magnoliopsida</taxon>
        <taxon>eudicotyledons</taxon>
        <taxon>Gunneridae</taxon>
        <taxon>Pentapetalae</taxon>
        <taxon>rosids</taxon>
        <taxon>fabids</taxon>
        <taxon>Rosales</taxon>
        <taxon>Rhamnaceae</taxon>
        <taxon>Paliureae</taxon>
        <taxon>Ziziphus</taxon>
    </lineage>
</organism>
<accession>A0A978V1A1</accession>
<dbReference type="EMBL" id="JAEACU010000007">
    <property type="protein sequence ID" value="KAH7521134.1"/>
    <property type="molecule type" value="Genomic_DNA"/>
</dbReference>
<proteinExistence type="predicted"/>
<reference evidence="1" key="1">
    <citation type="journal article" date="2021" name="Front. Plant Sci.">
        <title>Chromosome-Scale Genome Assembly for Chinese Sour Jujube and Insights Into Its Genome Evolution and Domestication Signature.</title>
        <authorList>
            <person name="Shen L.-Y."/>
            <person name="Luo H."/>
            <person name="Wang X.-L."/>
            <person name="Wang X.-M."/>
            <person name="Qiu X.-J."/>
            <person name="Liu H."/>
            <person name="Zhou S.-S."/>
            <person name="Jia K.-H."/>
            <person name="Nie S."/>
            <person name="Bao Y.-T."/>
            <person name="Zhang R.-G."/>
            <person name="Yun Q.-Z."/>
            <person name="Chai Y.-H."/>
            <person name="Lu J.-Y."/>
            <person name="Li Y."/>
            <person name="Zhao S.-W."/>
            <person name="Mao J.-F."/>
            <person name="Jia S.-G."/>
            <person name="Mao Y.-M."/>
        </authorList>
    </citation>
    <scope>NUCLEOTIDE SEQUENCE</scope>
    <source>
        <strain evidence="1">AT0</strain>
        <tissue evidence="1">Leaf</tissue>
    </source>
</reference>
<gene>
    <name evidence="1" type="ORF">FEM48_Zijuj07G0000900</name>
</gene>
<sequence>MRDMRETQFINHHHVVVTVVLAVHFQSRVSINPGEEEREDAVVWLNKGVMKSMIRAILMMLRQRSGTHGDNPFWFRSTGQWHTEKLTGSGQLKQDVVGLYI</sequence>
<evidence type="ECO:0000313" key="2">
    <source>
        <dbReference type="Proteomes" id="UP000813462"/>
    </source>
</evidence>
<comment type="caution">
    <text evidence="1">The sequence shown here is derived from an EMBL/GenBank/DDBJ whole genome shotgun (WGS) entry which is preliminary data.</text>
</comment>
<dbReference type="Proteomes" id="UP000813462">
    <property type="component" value="Unassembled WGS sequence"/>
</dbReference>
<name>A0A978V1A1_ZIZJJ</name>
<protein>
    <submittedName>
        <fullName evidence="1">Uncharacterized protein</fullName>
    </submittedName>
</protein>